<evidence type="ECO:0000256" key="1">
    <source>
        <dbReference type="SAM" id="MobiDB-lite"/>
    </source>
</evidence>
<accession>A0A7T8H1Z8</accession>
<name>A0A7T8H1Z8_CALRO</name>
<dbReference type="AlphaFoldDB" id="A0A7T8H1Z8"/>
<sequence>RDALTHQSIPASYNPGSHHSLLSHLHRRQRIMTAEEPEEELLDVVSLSESSPPPAATTLSTSGNLCSSSSKSPKARSFDVSSLIGLHHTEESESEESEEPIKNKRSLSPTVSSGSILHPLFEAPAFLNFPPMSSPSSSHPPHSPYLPPAYPLTPYYSMPNSPWLHSNSCHRSALAAAADLI</sequence>
<gene>
    <name evidence="2" type="ORF">FKW44_016498</name>
</gene>
<keyword evidence="3" id="KW-1185">Reference proteome</keyword>
<feature type="non-terminal residue" evidence="2">
    <location>
        <position position="181"/>
    </location>
</feature>
<evidence type="ECO:0000313" key="2">
    <source>
        <dbReference type="EMBL" id="QQP41974.1"/>
    </source>
</evidence>
<proteinExistence type="predicted"/>
<dbReference type="Proteomes" id="UP000595437">
    <property type="component" value="Chromosome 11"/>
</dbReference>
<organism evidence="2 3">
    <name type="scientific">Caligus rogercresseyi</name>
    <name type="common">Sea louse</name>
    <dbReference type="NCBI Taxonomy" id="217165"/>
    <lineage>
        <taxon>Eukaryota</taxon>
        <taxon>Metazoa</taxon>
        <taxon>Ecdysozoa</taxon>
        <taxon>Arthropoda</taxon>
        <taxon>Crustacea</taxon>
        <taxon>Multicrustacea</taxon>
        <taxon>Hexanauplia</taxon>
        <taxon>Copepoda</taxon>
        <taxon>Siphonostomatoida</taxon>
        <taxon>Caligidae</taxon>
        <taxon>Caligus</taxon>
    </lineage>
</organism>
<feature type="compositionally biased region" description="Low complexity" evidence="1">
    <location>
        <begin position="43"/>
        <end position="72"/>
    </location>
</feature>
<protein>
    <submittedName>
        <fullName evidence="2">Uncharacterized protein</fullName>
    </submittedName>
</protein>
<feature type="non-terminal residue" evidence="2">
    <location>
        <position position="1"/>
    </location>
</feature>
<reference evidence="3" key="1">
    <citation type="submission" date="2021-01" db="EMBL/GenBank/DDBJ databases">
        <title>Caligus Genome Assembly.</title>
        <authorList>
            <person name="Gallardo-Escarate C."/>
        </authorList>
    </citation>
    <scope>NUCLEOTIDE SEQUENCE [LARGE SCALE GENOMIC DNA]</scope>
</reference>
<evidence type="ECO:0000313" key="3">
    <source>
        <dbReference type="Proteomes" id="UP000595437"/>
    </source>
</evidence>
<feature type="region of interest" description="Disordered" evidence="1">
    <location>
        <begin position="42"/>
        <end position="110"/>
    </location>
</feature>
<dbReference type="EMBL" id="CP045900">
    <property type="protein sequence ID" value="QQP41974.1"/>
    <property type="molecule type" value="Genomic_DNA"/>
</dbReference>